<evidence type="ECO:0000256" key="10">
    <source>
        <dbReference type="ARBA" id="ARBA00023192"/>
    </source>
</evidence>
<evidence type="ECO:0000256" key="5">
    <source>
        <dbReference type="ARBA" id="ARBA00022605"/>
    </source>
</evidence>
<keyword evidence="6 11" id="KW-0812">Transmembrane</keyword>
<keyword evidence="2" id="KW-0813">Transport</keyword>
<evidence type="ECO:0000256" key="9">
    <source>
        <dbReference type="ARBA" id="ARBA00023136"/>
    </source>
</evidence>
<feature type="transmembrane region" description="Helical" evidence="11">
    <location>
        <begin position="27"/>
        <end position="46"/>
    </location>
</feature>
<evidence type="ECO:0000256" key="2">
    <source>
        <dbReference type="ARBA" id="ARBA00022448"/>
    </source>
</evidence>
<evidence type="ECO:0000256" key="1">
    <source>
        <dbReference type="ARBA" id="ARBA00004141"/>
    </source>
</evidence>
<organism evidence="12 13">
    <name type="scientific">Parathalassolituus penaei</name>
    <dbReference type="NCBI Taxonomy" id="2997323"/>
    <lineage>
        <taxon>Bacteria</taxon>
        <taxon>Pseudomonadati</taxon>
        <taxon>Pseudomonadota</taxon>
        <taxon>Gammaproteobacteria</taxon>
        <taxon>Oceanospirillales</taxon>
        <taxon>Oceanospirillaceae</taxon>
        <taxon>Parathalassolituus</taxon>
    </lineage>
</organism>
<dbReference type="AlphaFoldDB" id="A0A9X3IRX4"/>
<dbReference type="RefSeq" id="WP_283173934.1">
    <property type="nucleotide sequence ID" value="NZ_JAPNOA010000028.1"/>
</dbReference>
<keyword evidence="13" id="KW-1185">Reference proteome</keyword>
<gene>
    <name evidence="12" type="primary">cysZ</name>
    <name evidence="12" type="ORF">OUO13_11025</name>
</gene>
<evidence type="ECO:0000256" key="7">
    <source>
        <dbReference type="ARBA" id="ARBA00022989"/>
    </source>
</evidence>
<evidence type="ECO:0000256" key="11">
    <source>
        <dbReference type="SAM" id="Phobius"/>
    </source>
</evidence>
<name>A0A9X3IRX4_9GAMM</name>
<feature type="transmembrane region" description="Helical" evidence="11">
    <location>
        <begin position="66"/>
        <end position="99"/>
    </location>
</feature>
<dbReference type="GO" id="GO:0005886">
    <property type="term" value="C:plasma membrane"/>
    <property type="evidence" value="ECO:0007669"/>
    <property type="project" value="TreeGrafter"/>
</dbReference>
<comment type="caution">
    <text evidence="12">The sequence shown here is derived from an EMBL/GenBank/DDBJ whole genome shotgun (WGS) entry which is preliminary data.</text>
</comment>
<accession>A0A9X3IRX4</accession>
<comment type="subcellular location">
    <subcellularLocation>
        <location evidence="1">Membrane</location>
        <topology evidence="1">Multi-pass membrane protein</topology>
    </subcellularLocation>
</comment>
<dbReference type="NCBIfam" id="NF003433">
    <property type="entry name" value="PRK04949.1"/>
    <property type="match status" value="1"/>
</dbReference>
<feature type="transmembrane region" description="Helical" evidence="11">
    <location>
        <begin position="196"/>
        <end position="229"/>
    </location>
</feature>
<evidence type="ECO:0000313" key="12">
    <source>
        <dbReference type="EMBL" id="MCY0965722.1"/>
    </source>
</evidence>
<keyword evidence="8" id="KW-0764">Sulfate transport</keyword>
<dbReference type="GO" id="GO:0000103">
    <property type="term" value="P:sulfate assimilation"/>
    <property type="evidence" value="ECO:0007669"/>
    <property type="project" value="TreeGrafter"/>
</dbReference>
<keyword evidence="3" id="KW-1003">Cell membrane</keyword>
<evidence type="ECO:0000313" key="13">
    <source>
        <dbReference type="Proteomes" id="UP001150830"/>
    </source>
</evidence>
<proteinExistence type="predicted"/>
<reference evidence="12" key="1">
    <citation type="submission" date="2022-11" db="EMBL/GenBank/DDBJ databases">
        <title>Parathalassolutuus dongxingensis gen. nov., sp. nov., a novel member of family Oceanospirillaceae isolated from a coastal shrimp pond in Guangxi, China.</title>
        <authorList>
            <person name="Chen H."/>
        </authorList>
    </citation>
    <scope>NUCLEOTIDE SEQUENCE</scope>
    <source>
        <strain evidence="12">G-43</strain>
    </source>
</reference>
<dbReference type="EMBL" id="JAPNOA010000028">
    <property type="protein sequence ID" value="MCY0965722.1"/>
    <property type="molecule type" value="Genomic_DNA"/>
</dbReference>
<keyword evidence="10" id="KW-0198">Cysteine biosynthesis</keyword>
<keyword evidence="5" id="KW-0028">Amino-acid biosynthesis</keyword>
<dbReference type="PANTHER" id="PTHR37468:SF1">
    <property type="entry name" value="SULFATE TRANSPORTER CYSZ"/>
    <property type="match status" value="1"/>
</dbReference>
<evidence type="ECO:0000256" key="3">
    <source>
        <dbReference type="ARBA" id="ARBA00022475"/>
    </source>
</evidence>
<dbReference type="PANTHER" id="PTHR37468">
    <property type="entry name" value="SULFATE TRANSPORTER CYSZ"/>
    <property type="match status" value="1"/>
</dbReference>
<keyword evidence="9 11" id="KW-0472">Membrane</keyword>
<dbReference type="InterPro" id="IPR050480">
    <property type="entry name" value="CysZ-like"/>
</dbReference>
<dbReference type="Proteomes" id="UP001150830">
    <property type="component" value="Unassembled WGS sequence"/>
</dbReference>
<dbReference type="GO" id="GO:0009675">
    <property type="term" value="F:high-affinity sulfate:proton symporter activity"/>
    <property type="evidence" value="ECO:0007669"/>
    <property type="project" value="TreeGrafter"/>
</dbReference>
<keyword evidence="4" id="KW-0997">Cell inner membrane</keyword>
<sequence length="239" mass="27392">MFDRFFKGAGYFFQGLGLLNQKGIRRYVWVPVLMNMALLVIAVRLIQGWFANWQGFEQGWLSWASWLVVPLLVLLVIVVFGYFFSVLLVAIASPFYGLLAGEIEQRQGVVAADEPLWHLVGRTFQREWKKILYFIPRYLLLLVLSFIPLLNLLMPFLWFVFGSWTLALQYRDYSLDNLGVSFPDSRQQLARDRWAAVGFGAVVSVLMLVPILNCFVPPAAVIGGSLWALEQRREKALPQ</sequence>
<evidence type="ECO:0000256" key="6">
    <source>
        <dbReference type="ARBA" id="ARBA00022692"/>
    </source>
</evidence>
<evidence type="ECO:0000256" key="4">
    <source>
        <dbReference type="ARBA" id="ARBA00022519"/>
    </source>
</evidence>
<feature type="transmembrane region" description="Helical" evidence="11">
    <location>
        <begin position="138"/>
        <end position="161"/>
    </location>
</feature>
<keyword evidence="7 11" id="KW-1133">Transmembrane helix</keyword>
<protein>
    <submittedName>
        <fullName evidence="12">Sulfate transporter CysZ</fullName>
    </submittedName>
</protein>
<dbReference type="Pfam" id="PF07264">
    <property type="entry name" value="EI24"/>
    <property type="match status" value="1"/>
</dbReference>
<evidence type="ECO:0000256" key="8">
    <source>
        <dbReference type="ARBA" id="ARBA00023032"/>
    </source>
</evidence>
<dbReference type="GO" id="GO:0019344">
    <property type="term" value="P:cysteine biosynthetic process"/>
    <property type="evidence" value="ECO:0007669"/>
    <property type="project" value="UniProtKB-KW"/>
</dbReference>
<dbReference type="InterPro" id="IPR059112">
    <property type="entry name" value="CysZ/EI24"/>
</dbReference>